<keyword evidence="13" id="KW-0812">Transmembrane</keyword>
<dbReference type="Gene3D" id="3.90.600.10">
    <property type="entry name" value="Phosphoribosylglycinamide synthetase, C-terminal domain"/>
    <property type="match status" value="1"/>
</dbReference>
<dbReference type="InterPro" id="IPR016185">
    <property type="entry name" value="PreATP-grasp_dom_sf"/>
</dbReference>
<dbReference type="NCBIfam" id="TIGR00877">
    <property type="entry name" value="purD"/>
    <property type="match status" value="1"/>
</dbReference>
<keyword evidence="13" id="KW-0472">Membrane</keyword>
<evidence type="ECO:0000256" key="6">
    <source>
        <dbReference type="ARBA" id="ARBA00022755"/>
    </source>
</evidence>
<dbReference type="PANTHER" id="PTHR43472:SF1">
    <property type="entry name" value="PHOSPHORIBOSYLAMINE--GLYCINE LIGASE, CHLOROPLASTIC"/>
    <property type="match status" value="1"/>
</dbReference>
<dbReference type="GO" id="GO:0009113">
    <property type="term" value="P:purine nucleobase biosynthetic process"/>
    <property type="evidence" value="ECO:0007669"/>
    <property type="project" value="InterPro"/>
</dbReference>
<evidence type="ECO:0000256" key="3">
    <source>
        <dbReference type="ARBA" id="ARBA00022598"/>
    </source>
</evidence>
<evidence type="ECO:0000313" key="15">
    <source>
        <dbReference type="EMBL" id="GBG28165.1"/>
    </source>
</evidence>
<dbReference type="Gene3D" id="3.40.50.20">
    <property type="match status" value="1"/>
</dbReference>
<dbReference type="InParanoid" id="A0A2R5GC90"/>
<comment type="pathway">
    <text evidence="1">Purine metabolism; IMP biosynthesis via de novo pathway; N(1)-(5-phospho-D-ribosyl)glycinamide from 5-phospho-alpha-D-ribose 1-diphosphate: step 2/2.</text>
</comment>
<dbReference type="InterPro" id="IPR011761">
    <property type="entry name" value="ATP-grasp"/>
</dbReference>
<evidence type="ECO:0000256" key="9">
    <source>
        <dbReference type="ARBA" id="ARBA00038345"/>
    </source>
</evidence>
<reference evidence="15 16" key="1">
    <citation type="submission" date="2017-12" db="EMBL/GenBank/DDBJ databases">
        <title>Sequencing, de novo assembly and annotation of complete genome of a new Thraustochytrid species, strain FCC1311.</title>
        <authorList>
            <person name="Sedici K."/>
            <person name="Godart F."/>
            <person name="Aiese Cigliano R."/>
            <person name="Sanseverino W."/>
            <person name="Barakat M."/>
            <person name="Ortet P."/>
            <person name="Marechal E."/>
            <person name="Cagnac O."/>
            <person name="Amato A."/>
        </authorList>
    </citation>
    <scope>NUCLEOTIDE SEQUENCE [LARGE SCALE GENOMIC DNA]</scope>
</reference>
<evidence type="ECO:0000256" key="2">
    <source>
        <dbReference type="ARBA" id="ARBA00013255"/>
    </source>
</evidence>
<dbReference type="FunFam" id="3.40.50.20:FF:000006">
    <property type="entry name" value="Phosphoribosylamine--glycine ligase, chloroplastic"/>
    <property type="match status" value="1"/>
</dbReference>
<dbReference type="InterPro" id="IPR020559">
    <property type="entry name" value="PRibGlycinamide_synth_CS"/>
</dbReference>
<dbReference type="OrthoDB" id="2018833at2759"/>
<dbReference type="EMBL" id="BEYU01000040">
    <property type="protein sequence ID" value="GBG28165.1"/>
    <property type="molecule type" value="Genomic_DNA"/>
</dbReference>
<evidence type="ECO:0000256" key="7">
    <source>
        <dbReference type="ARBA" id="ARBA00022840"/>
    </source>
</evidence>
<evidence type="ECO:0000256" key="5">
    <source>
        <dbReference type="ARBA" id="ARBA00022741"/>
    </source>
</evidence>
<dbReference type="Gene3D" id="3.30.1490.20">
    <property type="entry name" value="ATP-grasp fold, A domain"/>
    <property type="match status" value="1"/>
</dbReference>
<dbReference type="SMART" id="SM01209">
    <property type="entry name" value="GARS_A"/>
    <property type="match status" value="1"/>
</dbReference>
<evidence type="ECO:0000256" key="4">
    <source>
        <dbReference type="ARBA" id="ARBA00022723"/>
    </source>
</evidence>
<protein>
    <recommendedName>
        <fullName evidence="2">phosphoribosylamine--glycine ligase</fullName>
        <ecNumber evidence="2">6.3.4.13</ecNumber>
    </recommendedName>
    <alternativeName>
        <fullName evidence="10">Glycinamide ribonucleotide synthetase</fullName>
    </alternativeName>
    <alternativeName>
        <fullName evidence="11">Phosphoribosylglycinamide synthetase</fullName>
    </alternativeName>
</protein>
<keyword evidence="3" id="KW-0436">Ligase</keyword>
<evidence type="ECO:0000256" key="11">
    <source>
        <dbReference type="ARBA" id="ARBA00042864"/>
    </source>
</evidence>
<dbReference type="SUPFAM" id="SSF52440">
    <property type="entry name" value="PreATP-grasp domain"/>
    <property type="match status" value="1"/>
</dbReference>
<dbReference type="GO" id="GO:0005524">
    <property type="term" value="F:ATP binding"/>
    <property type="evidence" value="ECO:0007669"/>
    <property type="project" value="UniProtKB-UniRule"/>
</dbReference>
<name>A0A2R5GC90_9STRA</name>
<dbReference type="SMART" id="SM01210">
    <property type="entry name" value="GARS_C"/>
    <property type="match status" value="1"/>
</dbReference>
<comment type="similarity">
    <text evidence="9">Belongs to the GARS family.</text>
</comment>
<dbReference type="PANTHER" id="PTHR43472">
    <property type="entry name" value="PHOSPHORIBOSYLAMINE--GLYCINE LIGASE"/>
    <property type="match status" value="1"/>
</dbReference>
<feature type="transmembrane region" description="Helical" evidence="13">
    <location>
        <begin position="481"/>
        <end position="500"/>
    </location>
</feature>
<dbReference type="PROSITE" id="PS50975">
    <property type="entry name" value="ATP_GRASP"/>
    <property type="match status" value="1"/>
</dbReference>
<gene>
    <name evidence="15" type="ORF">FCC1311_043882</name>
</gene>
<sequence length="511" mass="53141">MGGDGASVLVVGSGGREHAMAWKLSHSQLVAKVLVAPGNGGTAASGKGAAGASKIENVPKSELNVDDNEAVVRFCREKQIELVVVGPEVPLVNGIADALREANIPCFGPSKLAARLEGSKAFSKAFMIRHNIPTAEFRSFTDYEAAVKYVREVTTKHKVVVKASGLAAGKGVILPDTTEEAVDALKSIMVDKELGAEAGAEVVVEELMDGPEVSVFAFSDGERVHLLPPAQDHKRIFDGDKGPNTGGMGAYCPAPVLTKELETFVRKNIVERTVAGARAEGFPFVGLLYTGLMLTSAGPKVLEYNCRFGDPETQAVLMLLRSDLYKIMLACDEGNLVNAGPIECKQGYSAATVVAASKGYPGSYEKGKRITGIADADAFAGVKVFQAGTALTGTDDSTLVTSGGRVLAVSACSRSLEEALLLAYNGMRKINFEGMQYRQDIGHRAIGGRSAGALSSGTPSGAAPRELLARAKEALADPQNAVGLAVAVAGIAVLTAVLVARSLSTSSSSSA</sequence>
<dbReference type="InterPro" id="IPR020562">
    <property type="entry name" value="PRibGlycinamide_synth_N"/>
</dbReference>
<dbReference type="AlphaFoldDB" id="A0A2R5GC90"/>
<keyword evidence="6" id="KW-0658">Purine biosynthesis</keyword>
<dbReference type="GO" id="GO:0046872">
    <property type="term" value="F:metal ion binding"/>
    <property type="evidence" value="ECO:0007669"/>
    <property type="project" value="UniProtKB-KW"/>
</dbReference>
<evidence type="ECO:0000256" key="10">
    <source>
        <dbReference type="ARBA" id="ARBA00042242"/>
    </source>
</evidence>
<keyword evidence="13" id="KW-1133">Transmembrane helix</keyword>
<dbReference type="FunFam" id="3.30.470.20:FF:000018">
    <property type="entry name" value="Trifunctional purine biosynthetic protein adenosine-3"/>
    <property type="match status" value="1"/>
</dbReference>
<dbReference type="FunFam" id="3.30.1490.20:FF:000006">
    <property type="entry name" value="phosphoribosylamine--glycine ligase, chloroplastic-like"/>
    <property type="match status" value="1"/>
</dbReference>
<dbReference type="GO" id="GO:0004637">
    <property type="term" value="F:phosphoribosylamine-glycine ligase activity"/>
    <property type="evidence" value="ECO:0007669"/>
    <property type="project" value="UniProtKB-EC"/>
</dbReference>
<keyword evidence="16" id="KW-1185">Reference proteome</keyword>
<dbReference type="InterPro" id="IPR020560">
    <property type="entry name" value="PRibGlycinamide_synth_C-dom"/>
</dbReference>
<organism evidence="15 16">
    <name type="scientific">Hondaea fermentalgiana</name>
    <dbReference type="NCBI Taxonomy" id="2315210"/>
    <lineage>
        <taxon>Eukaryota</taxon>
        <taxon>Sar</taxon>
        <taxon>Stramenopiles</taxon>
        <taxon>Bigyra</taxon>
        <taxon>Labyrinthulomycetes</taxon>
        <taxon>Thraustochytrida</taxon>
        <taxon>Thraustochytriidae</taxon>
        <taxon>Hondaea</taxon>
    </lineage>
</organism>
<dbReference type="InterPro" id="IPR000115">
    <property type="entry name" value="PRibGlycinamide_synth"/>
</dbReference>
<evidence type="ECO:0000256" key="1">
    <source>
        <dbReference type="ARBA" id="ARBA00005174"/>
    </source>
</evidence>
<dbReference type="Gene3D" id="3.30.470.20">
    <property type="entry name" value="ATP-grasp fold, B domain"/>
    <property type="match status" value="1"/>
</dbReference>
<dbReference type="Pfam" id="PF01071">
    <property type="entry name" value="GARS_A"/>
    <property type="match status" value="1"/>
</dbReference>
<dbReference type="SUPFAM" id="SSF51246">
    <property type="entry name" value="Rudiment single hybrid motif"/>
    <property type="match status" value="1"/>
</dbReference>
<keyword evidence="7 12" id="KW-0067">ATP-binding</keyword>
<keyword evidence="5 12" id="KW-0547">Nucleotide-binding</keyword>
<evidence type="ECO:0000256" key="8">
    <source>
        <dbReference type="ARBA" id="ARBA00023211"/>
    </source>
</evidence>
<evidence type="ECO:0000259" key="14">
    <source>
        <dbReference type="PROSITE" id="PS50975"/>
    </source>
</evidence>
<dbReference type="Pfam" id="PF02844">
    <property type="entry name" value="GARS_N"/>
    <property type="match status" value="1"/>
</dbReference>
<keyword evidence="4" id="KW-0479">Metal-binding</keyword>
<dbReference type="PROSITE" id="PS00184">
    <property type="entry name" value="GARS"/>
    <property type="match status" value="1"/>
</dbReference>
<dbReference type="UniPathway" id="UPA00074">
    <property type="reaction ID" value="UER00125"/>
</dbReference>
<keyword evidence="8" id="KW-0464">Manganese</keyword>
<dbReference type="InterPro" id="IPR013815">
    <property type="entry name" value="ATP_grasp_subdomain_1"/>
</dbReference>
<dbReference type="EC" id="6.3.4.13" evidence="2"/>
<feature type="domain" description="ATP-grasp" evidence="14">
    <location>
        <begin position="124"/>
        <end position="333"/>
    </location>
</feature>
<dbReference type="Proteomes" id="UP000241890">
    <property type="component" value="Unassembled WGS sequence"/>
</dbReference>
<dbReference type="FunFam" id="3.90.600.10:FF:000001">
    <property type="entry name" value="Trifunctional purine biosynthetic protein adenosine-3"/>
    <property type="match status" value="1"/>
</dbReference>
<dbReference type="Pfam" id="PF02843">
    <property type="entry name" value="GARS_C"/>
    <property type="match status" value="1"/>
</dbReference>
<proteinExistence type="inferred from homology"/>
<dbReference type="HAMAP" id="MF_00138">
    <property type="entry name" value="GARS"/>
    <property type="match status" value="1"/>
</dbReference>
<comment type="caution">
    <text evidence="15">The sequence shown here is derived from an EMBL/GenBank/DDBJ whole genome shotgun (WGS) entry which is preliminary data.</text>
</comment>
<evidence type="ECO:0000256" key="12">
    <source>
        <dbReference type="PROSITE-ProRule" id="PRU00409"/>
    </source>
</evidence>
<accession>A0A2R5GC90</accession>
<evidence type="ECO:0000313" key="16">
    <source>
        <dbReference type="Proteomes" id="UP000241890"/>
    </source>
</evidence>
<dbReference type="InterPro" id="IPR020561">
    <property type="entry name" value="PRibGlycinamid_synth_ATP-grasp"/>
</dbReference>
<dbReference type="InterPro" id="IPR011054">
    <property type="entry name" value="Rudment_hybrid_motif"/>
</dbReference>
<dbReference type="InterPro" id="IPR037123">
    <property type="entry name" value="PRibGlycinamide_synth_C_sf"/>
</dbReference>
<dbReference type="GO" id="GO:0006189">
    <property type="term" value="P:'de novo' IMP biosynthetic process"/>
    <property type="evidence" value="ECO:0007669"/>
    <property type="project" value="UniProtKB-UniPathway"/>
</dbReference>
<evidence type="ECO:0000256" key="13">
    <source>
        <dbReference type="SAM" id="Phobius"/>
    </source>
</evidence>
<dbReference type="SUPFAM" id="SSF56059">
    <property type="entry name" value="Glutathione synthetase ATP-binding domain-like"/>
    <property type="match status" value="1"/>
</dbReference>